<comment type="similarity">
    <text evidence="2 8">Belongs to the PHP hydrolase family. HisK subfamily.</text>
</comment>
<dbReference type="EMBL" id="FQZS01000022">
    <property type="protein sequence ID" value="SHJ23618.1"/>
    <property type="molecule type" value="Genomic_DNA"/>
</dbReference>
<dbReference type="InterPro" id="IPR010140">
    <property type="entry name" value="Histidinol_P_phosphatase_HisJ"/>
</dbReference>
<dbReference type="InterPro" id="IPR004013">
    <property type="entry name" value="PHP_dom"/>
</dbReference>
<evidence type="ECO:0000256" key="1">
    <source>
        <dbReference type="ARBA" id="ARBA00004970"/>
    </source>
</evidence>
<evidence type="ECO:0000313" key="10">
    <source>
        <dbReference type="EMBL" id="SHJ23618.1"/>
    </source>
</evidence>
<dbReference type="GO" id="GO:0000105">
    <property type="term" value="P:L-histidine biosynthetic process"/>
    <property type="evidence" value="ECO:0007669"/>
    <property type="project" value="UniProtKB-UniRule"/>
</dbReference>
<evidence type="ECO:0000256" key="6">
    <source>
        <dbReference type="ARBA" id="ARBA00023102"/>
    </source>
</evidence>
<protein>
    <recommendedName>
        <fullName evidence="3 8">Histidinol-phosphatase</fullName>
        <shortName evidence="8">HolPase</shortName>
        <ecNumber evidence="3 8">3.1.3.15</ecNumber>
    </recommendedName>
</protein>
<dbReference type="SUPFAM" id="SSF89550">
    <property type="entry name" value="PHP domain-like"/>
    <property type="match status" value="1"/>
</dbReference>
<feature type="domain" description="Polymerase/histidinol phosphatase N-terminal" evidence="9">
    <location>
        <begin position="2"/>
        <end position="84"/>
    </location>
</feature>
<evidence type="ECO:0000256" key="5">
    <source>
        <dbReference type="ARBA" id="ARBA00022801"/>
    </source>
</evidence>
<gene>
    <name evidence="10" type="ORF">SAMN02745176_02860</name>
</gene>
<organism evidence="10 11">
    <name type="scientific">Lutispora thermophila DSM 19022</name>
    <dbReference type="NCBI Taxonomy" id="1122184"/>
    <lineage>
        <taxon>Bacteria</taxon>
        <taxon>Bacillati</taxon>
        <taxon>Bacillota</taxon>
        <taxon>Clostridia</taxon>
        <taxon>Lutisporales</taxon>
        <taxon>Lutisporaceae</taxon>
        <taxon>Lutispora</taxon>
    </lineage>
</organism>
<evidence type="ECO:0000256" key="8">
    <source>
        <dbReference type="RuleBase" id="RU366003"/>
    </source>
</evidence>
<evidence type="ECO:0000313" key="11">
    <source>
        <dbReference type="Proteomes" id="UP000184442"/>
    </source>
</evidence>
<dbReference type="GO" id="GO:0005737">
    <property type="term" value="C:cytoplasm"/>
    <property type="evidence" value="ECO:0007669"/>
    <property type="project" value="TreeGrafter"/>
</dbReference>
<dbReference type="GO" id="GO:0004401">
    <property type="term" value="F:histidinol-phosphatase activity"/>
    <property type="evidence" value="ECO:0007669"/>
    <property type="project" value="UniProtKB-UniRule"/>
</dbReference>
<dbReference type="PANTHER" id="PTHR21039">
    <property type="entry name" value="HISTIDINOL PHOSPHATASE-RELATED"/>
    <property type="match status" value="1"/>
</dbReference>
<dbReference type="EC" id="3.1.3.15" evidence="3 8"/>
<dbReference type="Pfam" id="PF02811">
    <property type="entry name" value="PHP"/>
    <property type="match status" value="1"/>
</dbReference>
<comment type="catalytic activity">
    <reaction evidence="7 8">
        <text>L-histidinol phosphate + H2O = L-histidinol + phosphate</text>
        <dbReference type="Rhea" id="RHEA:14465"/>
        <dbReference type="ChEBI" id="CHEBI:15377"/>
        <dbReference type="ChEBI" id="CHEBI:43474"/>
        <dbReference type="ChEBI" id="CHEBI:57699"/>
        <dbReference type="ChEBI" id="CHEBI:57980"/>
        <dbReference type="EC" id="3.1.3.15"/>
    </reaction>
</comment>
<evidence type="ECO:0000259" key="9">
    <source>
        <dbReference type="SMART" id="SM00481"/>
    </source>
</evidence>
<keyword evidence="4 8" id="KW-0028">Amino-acid biosynthesis</keyword>
<dbReference type="InterPro" id="IPR016195">
    <property type="entry name" value="Pol/histidinol_Pase-like"/>
</dbReference>
<keyword evidence="11" id="KW-1185">Reference proteome</keyword>
<dbReference type="STRING" id="1122184.SAMN02745176_02860"/>
<accession>A0A1M6HN86</accession>
<dbReference type="PANTHER" id="PTHR21039:SF0">
    <property type="entry name" value="HISTIDINOL-PHOSPHATASE"/>
    <property type="match status" value="1"/>
</dbReference>
<keyword evidence="6 8" id="KW-0368">Histidine biosynthesis</keyword>
<evidence type="ECO:0000256" key="4">
    <source>
        <dbReference type="ARBA" id="ARBA00022605"/>
    </source>
</evidence>
<dbReference type="AlphaFoldDB" id="A0A1M6HN86"/>
<keyword evidence="5 8" id="KW-0378">Hydrolase</keyword>
<dbReference type="NCBIfam" id="TIGR01856">
    <property type="entry name" value="hisJ_fam"/>
    <property type="match status" value="1"/>
</dbReference>
<dbReference type="Proteomes" id="UP000184442">
    <property type="component" value="Unassembled WGS sequence"/>
</dbReference>
<dbReference type="SMART" id="SM00481">
    <property type="entry name" value="POLIIIAc"/>
    <property type="match status" value="1"/>
</dbReference>
<proteinExistence type="inferred from homology"/>
<dbReference type="InterPro" id="IPR003141">
    <property type="entry name" value="Pol/His_phosphatase_N"/>
</dbReference>
<evidence type="ECO:0000256" key="7">
    <source>
        <dbReference type="ARBA" id="ARBA00049158"/>
    </source>
</evidence>
<evidence type="ECO:0000256" key="2">
    <source>
        <dbReference type="ARBA" id="ARBA00009152"/>
    </source>
</evidence>
<evidence type="ECO:0000256" key="3">
    <source>
        <dbReference type="ARBA" id="ARBA00013085"/>
    </source>
</evidence>
<sequence>MYDLHVHSIYSNDSYAWATLRNICNTAIEKGLKGVCFTDHVDIDYPDNVGILDYEKYSGDIDNVILEFNNKIEIYKGLELGMQPHLSKENSSFSSKPDIDFVLGSIHVVEKRELYKSDFLKGRSNHEGILAYFRDLKNSITSFDDFDSLGHIDVVRRYLIDDESDFEFNLYRDYIADILEHLIPMSKGIEINTSGKRYGLNSFHPSVEILKLYKDLGGEIITIGSDAHRPEDLGHSFMEVLDLLKTLGFRYYCIYRKRKPVFIRID</sequence>
<dbReference type="RefSeq" id="WP_073026851.1">
    <property type="nucleotide sequence ID" value="NZ_FQZS01000022.1"/>
</dbReference>
<reference evidence="10 11" key="1">
    <citation type="submission" date="2016-11" db="EMBL/GenBank/DDBJ databases">
        <authorList>
            <person name="Jaros S."/>
            <person name="Januszkiewicz K."/>
            <person name="Wedrychowicz H."/>
        </authorList>
    </citation>
    <scope>NUCLEOTIDE SEQUENCE [LARGE SCALE GENOMIC DNA]</scope>
    <source>
        <strain evidence="10 11">DSM 19022</strain>
    </source>
</reference>
<name>A0A1M6HN86_9FIRM</name>
<comment type="pathway">
    <text evidence="1 8">Amino-acid biosynthesis; L-histidine biosynthesis; L-histidine from 5-phospho-alpha-D-ribose 1-diphosphate: step 8/9.</text>
</comment>
<dbReference type="Gene3D" id="3.20.20.140">
    <property type="entry name" value="Metal-dependent hydrolases"/>
    <property type="match status" value="1"/>
</dbReference>
<dbReference type="UniPathway" id="UPA00031">
    <property type="reaction ID" value="UER00013"/>
</dbReference>